<gene>
    <name evidence="3" type="ORF">NE663_06350</name>
</gene>
<dbReference type="EMBL" id="JANGCH010000007">
    <property type="protein sequence ID" value="MCQ5121881.1"/>
    <property type="molecule type" value="Genomic_DNA"/>
</dbReference>
<keyword evidence="1" id="KW-0227">DNA damage</keyword>
<dbReference type="InterPro" id="IPR014048">
    <property type="entry name" value="MethylDNA_cys_MeTrfase_DNA-bd"/>
</dbReference>
<dbReference type="PANTHER" id="PTHR42942">
    <property type="entry name" value="6-O-METHYLGUANINE DNA METHYLTRANSFERASE"/>
    <property type="match status" value="1"/>
</dbReference>
<comment type="caution">
    <text evidence="3">The sequence shown here is derived from an EMBL/GenBank/DDBJ whole genome shotgun (WGS) entry which is preliminary data.</text>
</comment>
<evidence type="ECO:0000313" key="3">
    <source>
        <dbReference type="EMBL" id="MCQ5121881.1"/>
    </source>
</evidence>
<reference evidence="3 4" key="1">
    <citation type="submission" date="2022-06" db="EMBL/GenBank/DDBJ databases">
        <title>Isolation of gut microbiota from human fecal samples.</title>
        <authorList>
            <person name="Pamer E.G."/>
            <person name="Barat B."/>
            <person name="Waligurski E."/>
            <person name="Medina S."/>
            <person name="Paddock L."/>
            <person name="Mostad J."/>
        </authorList>
    </citation>
    <scope>NUCLEOTIDE SEQUENCE [LARGE SCALE GENOMIC DNA]</scope>
    <source>
        <strain evidence="3 4">DFI.6.1</strain>
    </source>
</reference>
<dbReference type="SUPFAM" id="SSF46767">
    <property type="entry name" value="Methylated DNA-protein cysteine methyltransferase, C-terminal domain"/>
    <property type="match status" value="1"/>
</dbReference>
<dbReference type="Pfam" id="PF01035">
    <property type="entry name" value="DNA_binding_1"/>
    <property type="match status" value="1"/>
</dbReference>
<dbReference type="RefSeq" id="WP_102266175.1">
    <property type="nucleotide sequence ID" value="NZ_CALVCM010000035.1"/>
</dbReference>
<dbReference type="InterPro" id="IPR052520">
    <property type="entry name" value="ATL_DNA_repair"/>
</dbReference>
<dbReference type="InterPro" id="IPR036388">
    <property type="entry name" value="WH-like_DNA-bd_sf"/>
</dbReference>
<dbReference type="Proteomes" id="UP001524435">
    <property type="component" value="Unassembled WGS sequence"/>
</dbReference>
<proteinExistence type="predicted"/>
<protein>
    <submittedName>
        <fullName evidence="3">MGMT family protein</fullName>
    </submittedName>
</protein>
<evidence type="ECO:0000259" key="2">
    <source>
        <dbReference type="Pfam" id="PF01035"/>
    </source>
</evidence>
<sequence length="98" mass="11277">MDEQFAYLVLEIVAEIPAGKVATYQQIARLAGKERHARQVGNIMSHASFYGDYPCHRVVNHRGETAVSWPEQRGLLEEEGIVFDSKGRINMRIYQWEI</sequence>
<name>A0ABT1SKY2_9FIRM</name>
<keyword evidence="4" id="KW-1185">Reference proteome</keyword>
<dbReference type="Gene3D" id="1.10.10.10">
    <property type="entry name" value="Winged helix-like DNA-binding domain superfamily/Winged helix DNA-binding domain"/>
    <property type="match status" value="1"/>
</dbReference>
<dbReference type="PANTHER" id="PTHR42942:SF1">
    <property type="entry name" value="ALKYLTRANSFERASE-LIKE PROTEIN 1"/>
    <property type="match status" value="1"/>
</dbReference>
<evidence type="ECO:0000256" key="1">
    <source>
        <dbReference type="ARBA" id="ARBA00022763"/>
    </source>
</evidence>
<dbReference type="InterPro" id="IPR036217">
    <property type="entry name" value="MethylDNA_cys_MeTrfase_DNAb"/>
</dbReference>
<dbReference type="CDD" id="cd06445">
    <property type="entry name" value="ATase"/>
    <property type="match status" value="1"/>
</dbReference>
<evidence type="ECO:0000313" key="4">
    <source>
        <dbReference type="Proteomes" id="UP001524435"/>
    </source>
</evidence>
<organism evidence="3 4">
    <name type="scientific">Massilicoli timonensis</name>
    <dbReference type="NCBI Taxonomy" id="2015901"/>
    <lineage>
        <taxon>Bacteria</taxon>
        <taxon>Bacillati</taxon>
        <taxon>Bacillota</taxon>
        <taxon>Erysipelotrichia</taxon>
        <taxon>Erysipelotrichales</taxon>
        <taxon>Erysipelotrichaceae</taxon>
        <taxon>Massilicoli</taxon>
    </lineage>
</organism>
<accession>A0ABT1SKY2</accession>
<feature type="domain" description="Methylated-DNA-[protein]-cysteine S-methyltransferase DNA binding" evidence="2">
    <location>
        <begin position="5"/>
        <end position="81"/>
    </location>
</feature>